<dbReference type="AlphaFoldDB" id="A0A3S3PV88"/>
<organism evidence="2 3">
    <name type="scientific">Pedobacter chitinilyticus</name>
    <dbReference type="NCBI Taxonomy" id="2233776"/>
    <lineage>
        <taxon>Bacteria</taxon>
        <taxon>Pseudomonadati</taxon>
        <taxon>Bacteroidota</taxon>
        <taxon>Sphingobacteriia</taxon>
        <taxon>Sphingobacteriales</taxon>
        <taxon>Sphingobacteriaceae</taxon>
        <taxon>Pedobacter</taxon>
    </lineage>
</organism>
<comment type="caution">
    <text evidence="2">The sequence shown here is derived from an EMBL/GenBank/DDBJ whole genome shotgun (WGS) entry which is preliminary data.</text>
</comment>
<feature type="region of interest" description="Disordered" evidence="1">
    <location>
        <begin position="1"/>
        <end position="59"/>
    </location>
</feature>
<feature type="compositionally biased region" description="Polar residues" evidence="1">
    <location>
        <begin position="7"/>
        <end position="28"/>
    </location>
</feature>
<keyword evidence="3" id="KW-1185">Reference proteome</keyword>
<evidence type="ECO:0000313" key="3">
    <source>
        <dbReference type="Proteomes" id="UP000284120"/>
    </source>
</evidence>
<dbReference type="RefSeq" id="WP_113645620.1">
    <property type="nucleotide sequence ID" value="NZ_QMHN01000001.1"/>
</dbReference>
<protein>
    <submittedName>
        <fullName evidence="2">Uncharacterized protein</fullName>
    </submittedName>
</protein>
<evidence type="ECO:0000256" key="1">
    <source>
        <dbReference type="SAM" id="MobiDB-lite"/>
    </source>
</evidence>
<sequence length="59" mass="6593">MAENSFLHRTTNDSNRSVKASTDKNYASTAVIDYVNQRREKAAKQASDEKKSVSNTKLS</sequence>
<dbReference type="Proteomes" id="UP000284120">
    <property type="component" value="Unassembled WGS sequence"/>
</dbReference>
<proteinExistence type="predicted"/>
<evidence type="ECO:0000313" key="2">
    <source>
        <dbReference type="EMBL" id="RWU10125.1"/>
    </source>
</evidence>
<gene>
    <name evidence="2" type="ORF">DPV69_01915</name>
</gene>
<reference evidence="2 3" key="1">
    <citation type="submission" date="2018-06" db="EMBL/GenBank/DDBJ databases">
        <title>Pedobacter endophyticus sp. nov., an endophytic bacterium isolated from a leaf of Triticum aestivum.</title>
        <authorList>
            <person name="Zhang L."/>
        </authorList>
    </citation>
    <scope>NUCLEOTIDE SEQUENCE [LARGE SCALE GENOMIC DNA]</scope>
    <source>
        <strain evidence="2 3">CM134L-2</strain>
    </source>
</reference>
<accession>A0A3S3PV88</accession>
<dbReference type="OrthoDB" id="773278at2"/>
<feature type="compositionally biased region" description="Basic and acidic residues" evidence="1">
    <location>
        <begin position="36"/>
        <end position="52"/>
    </location>
</feature>
<name>A0A3S3PV88_9SPHI</name>
<dbReference type="EMBL" id="SAYW01000001">
    <property type="protein sequence ID" value="RWU10125.1"/>
    <property type="molecule type" value="Genomic_DNA"/>
</dbReference>